<organism evidence="2 3">
    <name type="scientific">Acaromyces ingoldii</name>
    <dbReference type="NCBI Taxonomy" id="215250"/>
    <lineage>
        <taxon>Eukaryota</taxon>
        <taxon>Fungi</taxon>
        <taxon>Dikarya</taxon>
        <taxon>Basidiomycota</taxon>
        <taxon>Ustilaginomycotina</taxon>
        <taxon>Exobasidiomycetes</taxon>
        <taxon>Exobasidiales</taxon>
        <taxon>Cryptobasidiaceae</taxon>
        <taxon>Acaromyces</taxon>
    </lineage>
</organism>
<sequence length="93" mass="9877">MKVSIALFALAVATLTVANPLPEKAQAAQANYGKASYIRRESAQAAKAEYGIGNGNKYFKRDNTDAGRPVMYRRKEASAASADTFIGGGGNYN</sequence>
<feature type="chain" id="PRO_5016434901" evidence="1">
    <location>
        <begin position="19"/>
        <end position="93"/>
    </location>
</feature>
<dbReference type="InParanoid" id="A0A316YLJ7"/>
<dbReference type="RefSeq" id="XP_025377134.1">
    <property type="nucleotide sequence ID" value="XM_025524013.1"/>
</dbReference>
<evidence type="ECO:0000256" key="1">
    <source>
        <dbReference type="SAM" id="SignalP"/>
    </source>
</evidence>
<accession>A0A316YLJ7</accession>
<keyword evidence="3" id="KW-1185">Reference proteome</keyword>
<keyword evidence="1" id="KW-0732">Signal</keyword>
<dbReference type="GeneID" id="37045929"/>
<feature type="signal peptide" evidence="1">
    <location>
        <begin position="1"/>
        <end position="18"/>
    </location>
</feature>
<dbReference type="Proteomes" id="UP000245768">
    <property type="component" value="Unassembled WGS sequence"/>
</dbReference>
<gene>
    <name evidence="2" type="ORF">FA10DRAFT_285653</name>
</gene>
<proteinExistence type="predicted"/>
<dbReference type="AlphaFoldDB" id="A0A316YLJ7"/>
<evidence type="ECO:0000313" key="3">
    <source>
        <dbReference type="Proteomes" id="UP000245768"/>
    </source>
</evidence>
<dbReference type="EMBL" id="KZ819636">
    <property type="protein sequence ID" value="PWN89936.1"/>
    <property type="molecule type" value="Genomic_DNA"/>
</dbReference>
<protein>
    <submittedName>
        <fullName evidence="2">Uncharacterized protein</fullName>
    </submittedName>
</protein>
<name>A0A316YLJ7_9BASI</name>
<evidence type="ECO:0000313" key="2">
    <source>
        <dbReference type="EMBL" id="PWN89936.1"/>
    </source>
</evidence>
<reference evidence="2 3" key="1">
    <citation type="journal article" date="2018" name="Mol. Biol. Evol.">
        <title>Broad Genomic Sampling Reveals a Smut Pathogenic Ancestry of the Fungal Clade Ustilaginomycotina.</title>
        <authorList>
            <person name="Kijpornyongpan T."/>
            <person name="Mondo S.J."/>
            <person name="Barry K."/>
            <person name="Sandor L."/>
            <person name="Lee J."/>
            <person name="Lipzen A."/>
            <person name="Pangilinan J."/>
            <person name="LaButti K."/>
            <person name="Hainaut M."/>
            <person name="Henrissat B."/>
            <person name="Grigoriev I.V."/>
            <person name="Spatafora J.W."/>
            <person name="Aime M.C."/>
        </authorList>
    </citation>
    <scope>NUCLEOTIDE SEQUENCE [LARGE SCALE GENOMIC DNA]</scope>
    <source>
        <strain evidence="2 3">MCA 4198</strain>
    </source>
</reference>